<dbReference type="Pfam" id="PF02949">
    <property type="entry name" value="7tm_6"/>
    <property type="match status" value="1"/>
</dbReference>
<organism evidence="11">
    <name type="scientific">Mythimna separata</name>
    <name type="common">Oriental armyworm</name>
    <name type="synonym">Pseudaletia separata</name>
    <dbReference type="NCBI Taxonomy" id="271217"/>
    <lineage>
        <taxon>Eukaryota</taxon>
        <taxon>Metazoa</taxon>
        <taxon>Ecdysozoa</taxon>
        <taxon>Arthropoda</taxon>
        <taxon>Hexapoda</taxon>
        <taxon>Insecta</taxon>
        <taxon>Pterygota</taxon>
        <taxon>Neoptera</taxon>
        <taxon>Endopterygota</taxon>
        <taxon>Lepidoptera</taxon>
        <taxon>Glossata</taxon>
        <taxon>Ditrysia</taxon>
        <taxon>Noctuoidea</taxon>
        <taxon>Noctuidae</taxon>
        <taxon>Noctuinae</taxon>
        <taxon>Hadenini</taxon>
        <taxon>Mythimna</taxon>
    </lineage>
</organism>
<keyword evidence="4 10" id="KW-0812">Transmembrane</keyword>
<accession>A0A7H1DH77</accession>
<protein>
    <recommendedName>
        <fullName evidence="10">Odorant receptor</fullName>
    </recommendedName>
</protein>
<dbReference type="InterPro" id="IPR004117">
    <property type="entry name" value="7tm6_olfct_rcpt"/>
</dbReference>
<feature type="transmembrane region" description="Helical" evidence="10">
    <location>
        <begin position="196"/>
        <end position="212"/>
    </location>
</feature>
<feature type="transmembrane region" description="Helical" evidence="10">
    <location>
        <begin position="171"/>
        <end position="190"/>
    </location>
</feature>
<comment type="caution">
    <text evidence="10">Lacks conserved residue(s) required for the propagation of feature annotation.</text>
</comment>
<evidence type="ECO:0000256" key="5">
    <source>
        <dbReference type="ARBA" id="ARBA00022725"/>
    </source>
</evidence>
<evidence type="ECO:0000256" key="1">
    <source>
        <dbReference type="ARBA" id="ARBA00004651"/>
    </source>
</evidence>
<dbReference type="PANTHER" id="PTHR21137:SF35">
    <property type="entry name" value="ODORANT RECEPTOR 19A-RELATED"/>
    <property type="match status" value="1"/>
</dbReference>
<dbReference type="EMBL" id="MN171123">
    <property type="protein sequence ID" value="QNS36203.1"/>
    <property type="molecule type" value="mRNA"/>
</dbReference>
<keyword evidence="8 10" id="KW-0675">Receptor</keyword>
<dbReference type="PANTHER" id="PTHR21137">
    <property type="entry name" value="ODORANT RECEPTOR"/>
    <property type="match status" value="1"/>
</dbReference>
<evidence type="ECO:0000256" key="9">
    <source>
        <dbReference type="ARBA" id="ARBA00023224"/>
    </source>
</evidence>
<comment type="similarity">
    <text evidence="10">Belongs to the insect chemoreceptor superfamily. Heteromeric odorant receptor channel (TC 1.A.69) family.</text>
</comment>
<keyword evidence="2" id="KW-1003">Cell membrane</keyword>
<keyword evidence="3 10" id="KW-0716">Sensory transduction</keyword>
<keyword evidence="6 10" id="KW-1133">Transmembrane helix</keyword>
<evidence type="ECO:0000256" key="6">
    <source>
        <dbReference type="ARBA" id="ARBA00022989"/>
    </source>
</evidence>
<evidence type="ECO:0000256" key="2">
    <source>
        <dbReference type="ARBA" id="ARBA00022475"/>
    </source>
</evidence>
<comment type="subcellular location">
    <subcellularLocation>
        <location evidence="1 10">Cell membrane</location>
        <topology evidence="1 10">Multi-pass membrane protein</topology>
    </subcellularLocation>
</comment>
<feature type="transmembrane region" description="Helical" evidence="10">
    <location>
        <begin position="292"/>
        <end position="315"/>
    </location>
</feature>
<feature type="transmembrane region" description="Helical" evidence="10">
    <location>
        <begin position="263"/>
        <end position="286"/>
    </location>
</feature>
<sequence length="391" mass="45794">MELHQKDCFKIHMKFWRFLAIWPSDHDNLSYSYYSKAFIMTFVFVYFVFFSINFYFLPRRLDIFIDNLMFYFTDCSVLSKVLTFLFMRKKIIAILDVLESEMFQPDDFEGRAIIAKAKKFNKIYWKAVAFVSITSNCTHTMAPLMLHFGKEMELIFPVCSYAFFSESFRHMFIYPIYFYQSVGITFHMLYNLNVDTFFLGLLVSIIAQLEILDVNLRKVTDKNTVDDEDRATIDKSKESVMKINKCILHFDEVGKFCDLVEDVFSATLFVQFGMASCIICVCLMRFTMPAPMSYFVFLGTYMCVMILQILVPCYYGTRITDKSSLLAFSIYNCDWTPGSRQFKSNMRIFVERANKPLSITGGKMFCLSLPAFTSIMNSAYSFFTLLQQMKD</sequence>
<feature type="transmembrane region" description="Helical" evidence="10">
    <location>
        <begin position="364"/>
        <end position="383"/>
    </location>
</feature>
<dbReference type="GO" id="GO:0005549">
    <property type="term" value="F:odorant binding"/>
    <property type="evidence" value="ECO:0007669"/>
    <property type="project" value="InterPro"/>
</dbReference>
<keyword evidence="9 10" id="KW-0807">Transducer</keyword>
<reference evidence="11" key="1">
    <citation type="submission" date="2019-07" db="EMBL/GenBank/DDBJ databases">
        <authorList>
            <person name="Tang R."/>
            <person name="Jiang N.-J."/>
            <person name="Ning C."/>
            <person name="Li G.-C."/>
            <person name="Huang L.-Q."/>
            <person name="Wang C.-Z."/>
        </authorList>
    </citation>
    <scope>NUCLEOTIDE SEQUENCE</scope>
</reference>
<keyword evidence="7 10" id="KW-0472">Membrane</keyword>
<dbReference type="GO" id="GO:0004984">
    <property type="term" value="F:olfactory receptor activity"/>
    <property type="evidence" value="ECO:0007669"/>
    <property type="project" value="InterPro"/>
</dbReference>
<evidence type="ECO:0000256" key="7">
    <source>
        <dbReference type="ARBA" id="ARBA00023136"/>
    </source>
</evidence>
<evidence type="ECO:0000256" key="8">
    <source>
        <dbReference type="ARBA" id="ARBA00023170"/>
    </source>
</evidence>
<name>A0A7H1DH77_MYTSE</name>
<feature type="transmembrane region" description="Helical" evidence="10">
    <location>
        <begin position="37"/>
        <end position="56"/>
    </location>
</feature>
<keyword evidence="5 10" id="KW-0552">Olfaction</keyword>
<dbReference type="GO" id="GO:0005886">
    <property type="term" value="C:plasma membrane"/>
    <property type="evidence" value="ECO:0007669"/>
    <property type="project" value="UniProtKB-SubCell"/>
</dbReference>
<evidence type="ECO:0000313" key="11">
    <source>
        <dbReference type="EMBL" id="QNS36203.1"/>
    </source>
</evidence>
<evidence type="ECO:0000256" key="4">
    <source>
        <dbReference type="ARBA" id="ARBA00022692"/>
    </source>
</evidence>
<dbReference type="AlphaFoldDB" id="A0A7H1DH77"/>
<proteinExistence type="evidence at transcript level"/>
<evidence type="ECO:0000256" key="3">
    <source>
        <dbReference type="ARBA" id="ARBA00022606"/>
    </source>
</evidence>
<dbReference type="GO" id="GO:0007165">
    <property type="term" value="P:signal transduction"/>
    <property type="evidence" value="ECO:0007669"/>
    <property type="project" value="UniProtKB-KW"/>
</dbReference>
<evidence type="ECO:0000256" key="10">
    <source>
        <dbReference type="RuleBase" id="RU351113"/>
    </source>
</evidence>